<proteinExistence type="inferred from homology"/>
<dbReference type="CDD" id="cd03146">
    <property type="entry name" value="GAT1_Peptidase_E"/>
    <property type="match status" value="1"/>
</dbReference>
<dbReference type="Gene3D" id="3.40.50.880">
    <property type="match status" value="1"/>
</dbReference>
<dbReference type="InterPro" id="IPR029062">
    <property type="entry name" value="Class_I_gatase-like"/>
</dbReference>
<reference evidence="5 6" key="1">
    <citation type="submission" date="2016-10" db="EMBL/GenBank/DDBJ databases">
        <authorList>
            <person name="de Groot N.N."/>
        </authorList>
    </citation>
    <scope>NUCLEOTIDE SEQUENCE [LARGE SCALE GENOMIC DNA]</scope>
    <source>
        <strain evidence="5 6">OK461</strain>
    </source>
</reference>
<sequence length="308" mass="33894">MSTQIDDTGVPRFTNKLHTPSWEPHTVRDRVSAGKRIPSVVQAQARVLPAQAGVSACSRHGHAMTVLVDPGFVARARQPCLARPMNFLLTASGLRNETLRDALRDMLGKPFGSANVVFVPTASVAEPGDHGWFVADMNRLHGLGWREFDVLELNGLPRQMVLDRLLHADVIYVEGGSHYHLARSITGNGLADGFLEALESRVYVGGSAGSMIFSRNLTGHSANVIGDTTDLHVLGATTVEPPFSLFDWYLKPHLYSPDFPERDDAWADRIAARADFPIYFIDDDTAIRVRDGKVDVISEGRWRFHTGG</sequence>
<dbReference type="GO" id="GO:0008236">
    <property type="term" value="F:serine-type peptidase activity"/>
    <property type="evidence" value="ECO:0007669"/>
    <property type="project" value="UniProtKB-KW"/>
</dbReference>
<accession>A0A1I2V107</accession>
<keyword evidence="4" id="KW-0720">Serine protease</keyword>
<evidence type="ECO:0000256" key="3">
    <source>
        <dbReference type="ARBA" id="ARBA00022801"/>
    </source>
</evidence>
<evidence type="ECO:0000313" key="6">
    <source>
        <dbReference type="Proteomes" id="UP000181942"/>
    </source>
</evidence>
<dbReference type="AlphaFoldDB" id="A0A1I2V107"/>
<dbReference type="Proteomes" id="UP000181942">
    <property type="component" value="Unassembled WGS sequence"/>
</dbReference>
<dbReference type="SUPFAM" id="SSF52317">
    <property type="entry name" value="Class I glutamine amidotransferase-like"/>
    <property type="match status" value="1"/>
</dbReference>
<evidence type="ECO:0000256" key="4">
    <source>
        <dbReference type="ARBA" id="ARBA00022825"/>
    </source>
</evidence>
<evidence type="ECO:0000256" key="2">
    <source>
        <dbReference type="ARBA" id="ARBA00022670"/>
    </source>
</evidence>
<dbReference type="EMBL" id="FONR01000029">
    <property type="protein sequence ID" value="SFG80866.1"/>
    <property type="molecule type" value="Genomic_DNA"/>
</dbReference>
<evidence type="ECO:0000256" key="1">
    <source>
        <dbReference type="ARBA" id="ARBA00006534"/>
    </source>
</evidence>
<dbReference type="GO" id="GO:0006508">
    <property type="term" value="P:proteolysis"/>
    <property type="evidence" value="ECO:0007669"/>
    <property type="project" value="UniProtKB-KW"/>
</dbReference>
<dbReference type="Pfam" id="PF03575">
    <property type="entry name" value="Peptidase_S51"/>
    <property type="match status" value="1"/>
</dbReference>
<dbReference type="InterPro" id="IPR005320">
    <property type="entry name" value="Peptidase_S51"/>
</dbReference>
<comment type="similarity">
    <text evidence="1">Belongs to the peptidase S51 family.</text>
</comment>
<evidence type="ECO:0000313" key="5">
    <source>
        <dbReference type="EMBL" id="SFG80866.1"/>
    </source>
</evidence>
<protein>
    <submittedName>
        <fullName evidence="5">Dipeptidase E</fullName>
    </submittedName>
</protein>
<dbReference type="PANTHER" id="PTHR20842">
    <property type="entry name" value="PROTEASE S51 ALPHA-ASPARTYL DIPEPTIDASE"/>
    <property type="match status" value="1"/>
</dbReference>
<dbReference type="FunFam" id="3.40.50.880:FF:000087">
    <property type="entry name" value="Peptidase S51 dipeptidase E"/>
    <property type="match status" value="1"/>
</dbReference>
<keyword evidence="3" id="KW-0378">Hydrolase</keyword>
<organism evidence="5 6">
    <name type="scientific">Streptomyces mirabilis</name>
    <dbReference type="NCBI Taxonomy" id="68239"/>
    <lineage>
        <taxon>Bacteria</taxon>
        <taxon>Bacillati</taxon>
        <taxon>Actinomycetota</taxon>
        <taxon>Actinomycetes</taxon>
        <taxon>Kitasatosporales</taxon>
        <taxon>Streptomycetaceae</taxon>
        <taxon>Streptomyces</taxon>
    </lineage>
</organism>
<dbReference type="PANTHER" id="PTHR20842:SF0">
    <property type="entry name" value="ALPHA-ASPARTYL DIPEPTIDASE"/>
    <property type="match status" value="1"/>
</dbReference>
<keyword evidence="2" id="KW-0645">Protease</keyword>
<name>A0A1I2V107_9ACTN</name>
<gene>
    <name evidence="5" type="ORF">SAMN02787118_12972</name>
</gene>